<dbReference type="InterPro" id="IPR037275">
    <property type="entry name" value="Znf_CTCHY_sf"/>
</dbReference>
<evidence type="ECO:0000256" key="7">
    <source>
        <dbReference type="ARBA" id="ARBA00022771"/>
    </source>
</evidence>
<evidence type="ECO:0000259" key="11">
    <source>
        <dbReference type="PROSITE" id="PS51999"/>
    </source>
</evidence>
<sequence>MTKGGVQVIDKDIRNHPCCPHGPTILFSRKIEDENRRYFACSACRDRKQCNFFLWEEEKSKNKESFWATQNQKFVQGINHRKMFLNLNEIFSLGVSKRTFCSTCNFFCKDNEKHSSHTVVKSLNDLQLRHPSAVLPALDDSKREAQYHFSETSVTVIMDILKELGYKNVICIGTPRIHEYIQSNCNDMSSILLDIDKRFHNFFGPLQFCWYNMFNNHFFFKEAKDVFNDFLQSDGSTIWGRTELISATFNRINNQYQKLNQTKNTLPIFWIYPYFMEPQILNSLPKFSMLDYKVEYENHQSFQTNSGGRKQGSPIRIFTNVKPSLIKLPSSDYKHCEICKRWVANENKHCAACNSCTSKNGVTYVHCEECNRCVKPTWKHCQKCGRCAQVVHSCVKIKFFKECFQCKKSGHKKVDCPLLNPTQSQKRKKSAEANRKKKKK</sequence>
<dbReference type="PANTHER" id="PTHR13493">
    <property type="entry name" value="ZINC FINGER CCHC DOMAIN-CONTAINING"/>
    <property type="match status" value="1"/>
</dbReference>
<dbReference type="Proteomes" id="UP001153709">
    <property type="component" value="Chromosome 3"/>
</dbReference>
<keyword evidence="13" id="KW-1185">Reference proteome</keyword>
<dbReference type="PROSITE" id="PS51999">
    <property type="entry name" value="ZF_GRF"/>
    <property type="match status" value="1"/>
</dbReference>
<keyword evidence="2" id="KW-0963">Cytoplasm</keyword>
<keyword evidence="3" id="KW-0489">Methyltransferase</keyword>
<evidence type="ECO:0000313" key="13">
    <source>
        <dbReference type="Proteomes" id="UP001153709"/>
    </source>
</evidence>
<keyword evidence="5" id="KW-0949">S-adenosyl-L-methionine</keyword>
<keyword evidence="6" id="KW-0479">Metal-binding</keyword>
<evidence type="ECO:0000256" key="6">
    <source>
        <dbReference type="ARBA" id="ARBA00022723"/>
    </source>
</evidence>
<feature type="domain" description="CCHC-type" evidence="10">
    <location>
        <begin position="403"/>
        <end position="417"/>
    </location>
</feature>
<dbReference type="GO" id="GO:0005730">
    <property type="term" value="C:nucleolus"/>
    <property type="evidence" value="ECO:0007669"/>
    <property type="project" value="TreeGrafter"/>
</dbReference>
<dbReference type="PROSITE" id="PS50158">
    <property type="entry name" value="ZF_CCHC"/>
    <property type="match status" value="1"/>
</dbReference>
<accession>A0A9N9XA00</accession>
<protein>
    <recommendedName>
        <fullName evidence="14">CCHC-type domain-containing protein</fullName>
    </recommendedName>
</protein>
<evidence type="ECO:0000313" key="12">
    <source>
        <dbReference type="EMBL" id="CAG9830878.1"/>
    </source>
</evidence>
<dbReference type="InterPro" id="IPR001878">
    <property type="entry name" value="Znf_CCHC"/>
</dbReference>
<evidence type="ECO:0000256" key="1">
    <source>
        <dbReference type="ARBA" id="ARBA00004496"/>
    </source>
</evidence>
<evidence type="ECO:0000259" key="10">
    <source>
        <dbReference type="PROSITE" id="PS50158"/>
    </source>
</evidence>
<name>A0A9N9XA00_DIABA</name>
<organism evidence="12 13">
    <name type="scientific">Diabrotica balteata</name>
    <name type="common">Banded cucumber beetle</name>
    <dbReference type="NCBI Taxonomy" id="107213"/>
    <lineage>
        <taxon>Eukaryota</taxon>
        <taxon>Metazoa</taxon>
        <taxon>Ecdysozoa</taxon>
        <taxon>Arthropoda</taxon>
        <taxon>Hexapoda</taxon>
        <taxon>Insecta</taxon>
        <taxon>Pterygota</taxon>
        <taxon>Neoptera</taxon>
        <taxon>Endopterygota</taxon>
        <taxon>Coleoptera</taxon>
        <taxon>Polyphaga</taxon>
        <taxon>Cucujiformia</taxon>
        <taxon>Chrysomeloidea</taxon>
        <taxon>Chrysomelidae</taxon>
        <taxon>Galerucinae</taxon>
        <taxon>Diabroticina</taxon>
        <taxon>Diabroticites</taxon>
        <taxon>Diabrotica</taxon>
    </lineage>
</organism>
<dbReference type="AlphaFoldDB" id="A0A9N9XA00"/>
<evidence type="ECO:0000256" key="5">
    <source>
        <dbReference type="ARBA" id="ARBA00022691"/>
    </source>
</evidence>
<dbReference type="GO" id="GO:0005737">
    <property type="term" value="C:cytoplasm"/>
    <property type="evidence" value="ECO:0007669"/>
    <property type="project" value="UniProtKB-SubCell"/>
</dbReference>
<evidence type="ECO:0000256" key="9">
    <source>
        <dbReference type="PROSITE-ProRule" id="PRU00047"/>
    </source>
</evidence>
<dbReference type="InterPro" id="IPR010666">
    <property type="entry name" value="Znf_GRF"/>
</dbReference>
<dbReference type="Pfam" id="PF10237">
    <property type="entry name" value="N6-adenineMlase"/>
    <property type="match status" value="1"/>
</dbReference>
<keyword evidence="4" id="KW-0808">Transferase</keyword>
<evidence type="ECO:0000256" key="8">
    <source>
        <dbReference type="ARBA" id="ARBA00022833"/>
    </source>
</evidence>
<dbReference type="GO" id="GO:0008988">
    <property type="term" value="F:rRNA (adenine-N6-)-methyltransferase activity"/>
    <property type="evidence" value="ECO:0007669"/>
    <property type="project" value="InterPro"/>
</dbReference>
<evidence type="ECO:0000256" key="3">
    <source>
        <dbReference type="ARBA" id="ARBA00022603"/>
    </source>
</evidence>
<dbReference type="InterPro" id="IPR039846">
    <property type="entry name" value="ZCCHC4"/>
</dbReference>
<dbReference type="EMBL" id="OU898278">
    <property type="protein sequence ID" value="CAG9830878.1"/>
    <property type="molecule type" value="Genomic_DNA"/>
</dbReference>
<dbReference type="InterPro" id="IPR041370">
    <property type="entry name" value="Mlase_EEF1AKMT1/ZCCHC4"/>
</dbReference>
<dbReference type="PANTHER" id="PTHR13493:SF3">
    <property type="entry name" value="RRNA N6-ADENOSINE-METHYLTRANSFERASE ZCCHC4"/>
    <property type="match status" value="1"/>
</dbReference>
<dbReference type="PROSITE" id="PS50216">
    <property type="entry name" value="DHHC"/>
    <property type="match status" value="1"/>
</dbReference>
<keyword evidence="7 9" id="KW-0863">Zinc-finger</keyword>
<dbReference type="GO" id="GO:0008270">
    <property type="term" value="F:zinc ion binding"/>
    <property type="evidence" value="ECO:0007669"/>
    <property type="project" value="UniProtKB-KW"/>
</dbReference>
<gene>
    <name evidence="12" type="ORF">DIABBA_LOCUS4533</name>
</gene>
<dbReference type="GO" id="GO:0003676">
    <property type="term" value="F:nucleic acid binding"/>
    <property type="evidence" value="ECO:0007669"/>
    <property type="project" value="InterPro"/>
</dbReference>
<keyword evidence="8" id="KW-0862">Zinc</keyword>
<dbReference type="OrthoDB" id="431817at2759"/>
<feature type="domain" description="GRF-type" evidence="11">
    <location>
        <begin position="19"/>
        <end position="59"/>
    </location>
</feature>
<dbReference type="Pfam" id="PF06839">
    <property type="entry name" value="Zn_ribbon_GRF"/>
    <property type="match status" value="1"/>
</dbReference>
<reference evidence="12" key="1">
    <citation type="submission" date="2022-01" db="EMBL/GenBank/DDBJ databases">
        <authorList>
            <person name="King R."/>
        </authorList>
    </citation>
    <scope>NUCLEOTIDE SEQUENCE</scope>
</reference>
<evidence type="ECO:0008006" key="14">
    <source>
        <dbReference type="Google" id="ProtNLM"/>
    </source>
</evidence>
<evidence type="ECO:0000256" key="2">
    <source>
        <dbReference type="ARBA" id="ARBA00022490"/>
    </source>
</evidence>
<proteinExistence type="predicted"/>
<comment type="subcellular location">
    <subcellularLocation>
        <location evidence="1">Cytoplasm</location>
    </subcellularLocation>
</comment>
<evidence type="ECO:0000256" key="4">
    <source>
        <dbReference type="ARBA" id="ARBA00022679"/>
    </source>
</evidence>
<dbReference type="SUPFAM" id="SSF161245">
    <property type="entry name" value="Zinc hairpin stack"/>
    <property type="match status" value="1"/>
</dbReference>